<name>A0A840XJQ9_9MICO</name>
<dbReference type="AlphaFoldDB" id="A0A840XJQ9"/>
<gene>
    <name evidence="1" type="ORF">BJ959_000404</name>
</gene>
<dbReference type="GO" id="GO:0003676">
    <property type="term" value="F:nucleic acid binding"/>
    <property type="evidence" value="ECO:0007669"/>
    <property type="project" value="InterPro"/>
</dbReference>
<dbReference type="OrthoDB" id="570199at2"/>
<dbReference type="Gene3D" id="3.40.1350.10">
    <property type="match status" value="1"/>
</dbReference>
<dbReference type="RefSeq" id="WP_153980939.1">
    <property type="nucleotide sequence ID" value="NZ_BAAANZ010000001.1"/>
</dbReference>
<dbReference type="EMBL" id="JACHBS010000001">
    <property type="protein sequence ID" value="MBB5616908.1"/>
    <property type="molecule type" value="Genomic_DNA"/>
</dbReference>
<keyword evidence="2" id="KW-1185">Reference proteome</keyword>
<organism evidence="1 2">
    <name type="scientific">Microcella frigidaquae</name>
    <dbReference type="NCBI Taxonomy" id="424758"/>
    <lineage>
        <taxon>Bacteria</taxon>
        <taxon>Bacillati</taxon>
        <taxon>Actinomycetota</taxon>
        <taxon>Actinomycetes</taxon>
        <taxon>Micrococcales</taxon>
        <taxon>Microbacteriaceae</taxon>
        <taxon>Microcella</taxon>
    </lineage>
</organism>
<evidence type="ECO:0008006" key="3">
    <source>
        <dbReference type="Google" id="ProtNLM"/>
    </source>
</evidence>
<dbReference type="InterPro" id="IPR011856">
    <property type="entry name" value="tRNA_endonuc-like_dom_sf"/>
</dbReference>
<reference evidence="1 2" key="1">
    <citation type="submission" date="2020-08" db="EMBL/GenBank/DDBJ databases">
        <title>Sequencing the genomes of 1000 actinobacteria strains.</title>
        <authorList>
            <person name="Klenk H.-P."/>
        </authorList>
    </citation>
    <scope>NUCLEOTIDE SEQUENCE [LARGE SCALE GENOMIC DNA]</scope>
    <source>
        <strain evidence="1 2">DSM 23889</strain>
    </source>
</reference>
<proteinExistence type="predicted"/>
<comment type="caution">
    <text evidence="1">The sequence shown here is derived from an EMBL/GenBank/DDBJ whole genome shotgun (WGS) entry which is preliminary data.</text>
</comment>
<protein>
    <recommendedName>
        <fullName evidence="3">DUF91 domain-containing protein</fullName>
    </recommendedName>
</protein>
<accession>A0A840XJQ9</accession>
<evidence type="ECO:0000313" key="2">
    <source>
        <dbReference type="Proteomes" id="UP000552883"/>
    </source>
</evidence>
<sequence length="353" mass="38971">MVILIRSGDSGWSEPSLTGYENEASLQQLIAEHPSLIPGVGERAVACREFSSGVGPADVVILDESGELTLVECKLTTNPQIRREIVGQVLDYASRLWGMGVEAFEATWRRASKSEVSPLAAFDAEGAETRERLAENLEAGRMRLVLAVDKVNDDLKRIVEYLNAITLGEIAVFVMEFQRAQRDGVEVLIPTAFGSELADARGRRDRVTRERWPIESFAEWGEQHDPDGLPAYRALRERLLQRGWRMNGVRASTPSLNASIEVPALGGVRKWPISLQSDAQRGLRLNLRFVDFAMAPEVAERMTAEVEATVPGVIDAERVRAERYKVQPRVLLGSLSPQQAEALVDALTAALAE</sequence>
<evidence type="ECO:0000313" key="1">
    <source>
        <dbReference type="EMBL" id="MBB5616908.1"/>
    </source>
</evidence>
<dbReference type="Proteomes" id="UP000552883">
    <property type="component" value="Unassembled WGS sequence"/>
</dbReference>